<dbReference type="OrthoDB" id="2893324at2759"/>
<accession>A0A7C8MEH8</accession>
<dbReference type="InterPro" id="IPR039470">
    <property type="entry name" value="Nuc_deoxyri_tr2"/>
</dbReference>
<name>A0A7C8MEH8_9PLEO</name>
<feature type="compositionally biased region" description="Polar residues" evidence="1">
    <location>
        <begin position="1"/>
        <end position="24"/>
    </location>
</feature>
<feature type="compositionally biased region" description="Pro residues" evidence="1">
    <location>
        <begin position="58"/>
        <end position="68"/>
    </location>
</feature>
<protein>
    <submittedName>
        <fullName evidence="2">Uncharacterized protein</fullName>
    </submittedName>
</protein>
<proteinExistence type="predicted"/>
<sequence length="243" mass="26925">MASKQDTAAQGTPVSGGTASQHTTPPKPSADAEDAAKDKKPGTVSIDQDVEDKDHQLPPHPEPLPPQHPSFIHCMPPKNPAITKNKHSVFLAGSIEMGNAVQWQPHMVKRLHHLPITVCNPRRGHWNTSIIPAKDDMDFKTQVEWELKALDDVTVVCFFFDHNTRSPVTMLELGLLAEKHKVVVCCDKRFWKSGNIHIVCGKYGIPYCETFEGLVGLIMKELKKNDLDVDENGKLLSEPSSAD</sequence>
<dbReference type="Proteomes" id="UP000481861">
    <property type="component" value="Unassembled WGS sequence"/>
</dbReference>
<keyword evidence="3" id="KW-1185">Reference proteome</keyword>
<dbReference type="AlphaFoldDB" id="A0A7C8MEH8"/>
<evidence type="ECO:0000256" key="1">
    <source>
        <dbReference type="SAM" id="MobiDB-lite"/>
    </source>
</evidence>
<comment type="caution">
    <text evidence="2">The sequence shown here is derived from an EMBL/GenBank/DDBJ whole genome shotgun (WGS) entry which is preliminary data.</text>
</comment>
<evidence type="ECO:0000313" key="3">
    <source>
        <dbReference type="Proteomes" id="UP000481861"/>
    </source>
</evidence>
<gene>
    <name evidence="2" type="ORF">BDV95DRAFT_220499</name>
</gene>
<evidence type="ECO:0000313" key="2">
    <source>
        <dbReference type="EMBL" id="KAF2876256.1"/>
    </source>
</evidence>
<dbReference type="SUPFAM" id="SSF52309">
    <property type="entry name" value="N-(deoxy)ribosyltransferase-like"/>
    <property type="match status" value="1"/>
</dbReference>
<feature type="region of interest" description="Disordered" evidence="1">
    <location>
        <begin position="1"/>
        <end position="78"/>
    </location>
</feature>
<dbReference type="EMBL" id="JAADJZ010000003">
    <property type="protein sequence ID" value="KAF2876256.1"/>
    <property type="molecule type" value="Genomic_DNA"/>
</dbReference>
<dbReference type="Pfam" id="PF15891">
    <property type="entry name" value="Nuc_deoxyri_tr2"/>
    <property type="match status" value="1"/>
</dbReference>
<dbReference type="Gene3D" id="3.40.50.450">
    <property type="match status" value="1"/>
</dbReference>
<organism evidence="2 3">
    <name type="scientific">Massariosphaeria phaeospora</name>
    <dbReference type="NCBI Taxonomy" id="100035"/>
    <lineage>
        <taxon>Eukaryota</taxon>
        <taxon>Fungi</taxon>
        <taxon>Dikarya</taxon>
        <taxon>Ascomycota</taxon>
        <taxon>Pezizomycotina</taxon>
        <taxon>Dothideomycetes</taxon>
        <taxon>Pleosporomycetidae</taxon>
        <taxon>Pleosporales</taxon>
        <taxon>Pleosporales incertae sedis</taxon>
        <taxon>Massariosphaeria</taxon>
    </lineage>
</organism>
<reference evidence="2 3" key="1">
    <citation type="submission" date="2020-01" db="EMBL/GenBank/DDBJ databases">
        <authorList>
            <consortium name="DOE Joint Genome Institute"/>
            <person name="Haridas S."/>
            <person name="Albert R."/>
            <person name="Binder M."/>
            <person name="Bloem J."/>
            <person name="Labutti K."/>
            <person name="Salamov A."/>
            <person name="Andreopoulos B."/>
            <person name="Baker S.E."/>
            <person name="Barry K."/>
            <person name="Bills G."/>
            <person name="Bluhm B.H."/>
            <person name="Cannon C."/>
            <person name="Castanera R."/>
            <person name="Culley D.E."/>
            <person name="Daum C."/>
            <person name="Ezra D."/>
            <person name="Gonzalez J.B."/>
            <person name="Henrissat B."/>
            <person name="Kuo A."/>
            <person name="Liang C."/>
            <person name="Lipzen A."/>
            <person name="Lutzoni F."/>
            <person name="Magnuson J."/>
            <person name="Mondo S."/>
            <person name="Nolan M."/>
            <person name="Ohm R."/>
            <person name="Pangilinan J."/>
            <person name="Park H.-J.H."/>
            <person name="Ramirez L."/>
            <person name="Alfaro M."/>
            <person name="Sun H."/>
            <person name="Tritt A."/>
            <person name="Yoshinaga Y."/>
            <person name="Zwiers L.-H.L."/>
            <person name="Turgeon B.G."/>
            <person name="Goodwin S.B."/>
            <person name="Spatafora J.W."/>
            <person name="Crous P.W."/>
            <person name="Grigoriev I.V."/>
        </authorList>
    </citation>
    <scope>NUCLEOTIDE SEQUENCE [LARGE SCALE GENOMIC DNA]</scope>
    <source>
        <strain evidence="2 3">CBS 611.86</strain>
    </source>
</reference>